<dbReference type="Gene3D" id="1.20.1250.20">
    <property type="entry name" value="MFS general substrate transporter like domains"/>
    <property type="match status" value="2"/>
</dbReference>
<protein>
    <submittedName>
        <fullName evidence="7">MFS family permease</fullName>
    </submittedName>
    <submittedName>
        <fullName evidence="8">MFS transporter</fullName>
    </submittedName>
</protein>
<dbReference type="SUPFAM" id="SSF103473">
    <property type="entry name" value="MFS general substrate transporter"/>
    <property type="match status" value="1"/>
</dbReference>
<dbReference type="PANTHER" id="PTHR23528:SF1">
    <property type="entry name" value="MAJOR FACILITATOR SUPERFAMILY (MFS) PROFILE DOMAIN-CONTAINING PROTEIN"/>
    <property type="match status" value="1"/>
</dbReference>
<evidence type="ECO:0000313" key="7">
    <source>
        <dbReference type="EMBL" id="NYD68397.1"/>
    </source>
</evidence>
<feature type="transmembrane region" description="Helical" evidence="5">
    <location>
        <begin position="388"/>
        <end position="410"/>
    </location>
</feature>
<dbReference type="GO" id="GO:0022857">
    <property type="term" value="F:transmembrane transporter activity"/>
    <property type="evidence" value="ECO:0007669"/>
    <property type="project" value="InterPro"/>
</dbReference>
<feature type="transmembrane region" description="Helical" evidence="5">
    <location>
        <begin position="39"/>
        <end position="61"/>
    </location>
</feature>
<comment type="caution">
    <text evidence="8">The sequence shown here is derived from an EMBL/GenBank/DDBJ whole genome shotgun (WGS) entry which is preliminary data.</text>
</comment>
<evidence type="ECO:0000256" key="3">
    <source>
        <dbReference type="ARBA" id="ARBA00022989"/>
    </source>
</evidence>
<dbReference type="GO" id="GO:0005886">
    <property type="term" value="C:plasma membrane"/>
    <property type="evidence" value="ECO:0007669"/>
    <property type="project" value="UniProtKB-SubCell"/>
</dbReference>
<gene>
    <name evidence="7" type="ORF">BJ972_002916</name>
    <name evidence="8" type="ORF">ESP50_16580</name>
</gene>
<feature type="transmembrane region" description="Helical" evidence="5">
    <location>
        <begin position="344"/>
        <end position="367"/>
    </location>
</feature>
<dbReference type="InterPro" id="IPR011701">
    <property type="entry name" value="MFS"/>
</dbReference>
<evidence type="ECO:0000313" key="9">
    <source>
        <dbReference type="Proteomes" id="UP000292686"/>
    </source>
</evidence>
<reference evidence="7 10" key="2">
    <citation type="submission" date="2020-07" db="EMBL/GenBank/DDBJ databases">
        <title>Sequencing the genomes of 1000 actinobacteria strains.</title>
        <authorList>
            <person name="Klenk H.-P."/>
        </authorList>
    </citation>
    <scope>NUCLEOTIDE SEQUENCE [LARGE SCALE GENOMIC DNA]</scope>
    <source>
        <strain evidence="7 10">DSM 23870</strain>
    </source>
</reference>
<dbReference type="InterPro" id="IPR020846">
    <property type="entry name" value="MFS_dom"/>
</dbReference>
<dbReference type="PROSITE" id="PS50850">
    <property type="entry name" value="MFS"/>
    <property type="match status" value="1"/>
</dbReference>
<keyword evidence="2 5" id="KW-0812">Transmembrane</keyword>
<feature type="transmembrane region" description="Helical" evidence="5">
    <location>
        <begin position="73"/>
        <end position="91"/>
    </location>
</feature>
<evidence type="ECO:0000259" key="6">
    <source>
        <dbReference type="PROSITE" id="PS50850"/>
    </source>
</evidence>
<feature type="transmembrane region" description="Helical" evidence="5">
    <location>
        <begin position="286"/>
        <end position="308"/>
    </location>
</feature>
<dbReference type="Pfam" id="PF07690">
    <property type="entry name" value="MFS_1"/>
    <property type="match status" value="1"/>
</dbReference>
<feature type="transmembrane region" description="Helical" evidence="5">
    <location>
        <begin position="253"/>
        <end position="274"/>
    </location>
</feature>
<dbReference type="EMBL" id="SDPM01000012">
    <property type="protein sequence ID" value="RXZ85146.1"/>
    <property type="molecule type" value="Genomic_DNA"/>
</dbReference>
<feature type="transmembrane region" description="Helical" evidence="5">
    <location>
        <begin position="137"/>
        <end position="158"/>
    </location>
</feature>
<feature type="domain" description="Major facilitator superfamily (MFS) profile" evidence="6">
    <location>
        <begin position="39"/>
        <end position="438"/>
    </location>
</feature>
<dbReference type="EMBL" id="JACCBI010000001">
    <property type="protein sequence ID" value="NYD68397.1"/>
    <property type="molecule type" value="Genomic_DNA"/>
</dbReference>
<reference evidence="8 9" key="1">
    <citation type="submission" date="2019-01" db="EMBL/GenBank/DDBJ databases">
        <title>Agromyces.</title>
        <authorList>
            <person name="Li J."/>
        </authorList>
    </citation>
    <scope>NUCLEOTIDE SEQUENCE [LARGE SCALE GENOMIC DNA]</scope>
    <source>
        <strain evidence="8 9">DSM 23870</strain>
    </source>
</reference>
<dbReference type="Proteomes" id="UP000292686">
    <property type="component" value="Unassembled WGS sequence"/>
</dbReference>
<keyword evidence="3 5" id="KW-1133">Transmembrane helix</keyword>
<sequence length="438" mass="45745">MTESSTPAAGLGAQSAALLAESTQEGTPGGREPRSYMPALGIVNFGVWIALLTPVMVSMAFKLQRITETQEEATAALGLVLGVGALFALVANPLVGRLSDRTTSRFGRRRPWILGGVIVGFLSLTLVGVASSVWLVLIGWCFAQASLNAVLAAANATLPDQVAPARRGKVSGVVGITTPLAILAGSFLINYIGDDVTRFVAPALVALLFGIVFVVVLKDRVLTEKPATRFTLGQFFGSFVFNPVKHPDFGWTWLTKFLVMFGYAGIATFLPFYLGERFGLDEQETIGIILLANLASTAMMAISSPIGGILSDRFGKRRPFVTAAGLIMVIGLLLLAFAPTVPLVVLAQGIIGLGAGAFLSVDLALATQVLPNPADTAKDLGVLNIANALPQSIAPAMAPGIIALGATTALGGYTTWYLFGALVSLAGAVLVYRIKGVK</sequence>
<name>A0A4V1R1X2_9MICO</name>
<dbReference type="AlphaFoldDB" id="A0A4V1R1X2"/>
<dbReference type="OrthoDB" id="7584869at2"/>
<comment type="subcellular location">
    <subcellularLocation>
        <location evidence="1">Cell membrane</location>
        <topology evidence="1">Multi-pass membrane protein</topology>
    </subcellularLocation>
</comment>
<evidence type="ECO:0000256" key="1">
    <source>
        <dbReference type="ARBA" id="ARBA00004651"/>
    </source>
</evidence>
<dbReference type="RefSeq" id="WP_129177026.1">
    <property type="nucleotide sequence ID" value="NZ_JACCBI010000001.1"/>
</dbReference>
<keyword evidence="9" id="KW-1185">Reference proteome</keyword>
<feature type="transmembrane region" description="Helical" evidence="5">
    <location>
        <begin position="170"/>
        <end position="193"/>
    </location>
</feature>
<dbReference type="Proteomes" id="UP000581087">
    <property type="component" value="Unassembled WGS sequence"/>
</dbReference>
<feature type="transmembrane region" description="Helical" evidence="5">
    <location>
        <begin position="199"/>
        <end position="217"/>
    </location>
</feature>
<feature type="transmembrane region" description="Helical" evidence="5">
    <location>
        <begin position="416"/>
        <end position="434"/>
    </location>
</feature>
<feature type="transmembrane region" description="Helical" evidence="5">
    <location>
        <begin position="320"/>
        <end position="338"/>
    </location>
</feature>
<feature type="transmembrane region" description="Helical" evidence="5">
    <location>
        <begin position="112"/>
        <end position="131"/>
    </location>
</feature>
<accession>A0A4V1R1X2</accession>
<keyword evidence="4 5" id="KW-0472">Membrane</keyword>
<organism evidence="8 9">
    <name type="scientific">Agromyces atrinae</name>
    <dbReference type="NCBI Taxonomy" id="592376"/>
    <lineage>
        <taxon>Bacteria</taxon>
        <taxon>Bacillati</taxon>
        <taxon>Actinomycetota</taxon>
        <taxon>Actinomycetes</taxon>
        <taxon>Micrococcales</taxon>
        <taxon>Microbacteriaceae</taxon>
        <taxon>Agromyces</taxon>
    </lineage>
</organism>
<evidence type="ECO:0000313" key="8">
    <source>
        <dbReference type="EMBL" id="RXZ85146.1"/>
    </source>
</evidence>
<proteinExistence type="predicted"/>
<evidence type="ECO:0000313" key="10">
    <source>
        <dbReference type="Proteomes" id="UP000581087"/>
    </source>
</evidence>
<evidence type="ECO:0000256" key="4">
    <source>
        <dbReference type="ARBA" id="ARBA00023136"/>
    </source>
</evidence>
<dbReference type="InterPro" id="IPR036259">
    <property type="entry name" value="MFS_trans_sf"/>
</dbReference>
<evidence type="ECO:0000256" key="5">
    <source>
        <dbReference type="SAM" id="Phobius"/>
    </source>
</evidence>
<evidence type="ECO:0000256" key="2">
    <source>
        <dbReference type="ARBA" id="ARBA00022692"/>
    </source>
</evidence>
<dbReference type="PANTHER" id="PTHR23528">
    <property type="match status" value="1"/>
</dbReference>